<comment type="caution">
    <text evidence="1">The sequence shown here is derived from an EMBL/GenBank/DDBJ whole genome shotgun (WGS) entry which is preliminary data.</text>
</comment>
<protein>
    <submittedName>
        <fullName evidence="1">Uncharacterized protein</fullName>
    </submittedName>
</protein>
<organism evidence="1 2">
    <name type="scientific">Cudoniella acicularis</name>
    <dbReference type="NCBI Taxonomy" id="354080"/>
    <lineage>
        <taxon>Eukaryota</taxon>
        <taxon>Fungi</taxon>
        <taxon>Dikarya</taxon>
        <taxon>Ascomycota</taxon>
        <taxon>Pezizomycotina</taxon>
        <taxon>Leotiomycetes</taxon>
        <taxon>Helotiales</taxon>
        <taxon>Tricladiaceae</taxon>
        <taxon>Cudoniella</taxon>
    </lineage>
</organism>
<dbReference type="EMBL" id="JAAMPI010001573">
    <property type="protein sequence ID" value="KAF4624718.1"/>
    <property type="molecule type" value="Genomic_DNA"/>
</dbReference>
<accession>A0A8H4VW20</accession>
<sequence length="272" mass="30159">MPNLAWILRARTALAYLAKLLFRLSIGSAFTQRLWQSLRSKDFTPGAIDNLFDLKNGPTRLLKFEILASAKIAILLALLVWYGILPENVCLQLFPIQTLNFSRSYDTPLIGSPTYTVNFADIQGNGATFNAYTGPSSRAKGLIYSTVYGGQILTPDSPCGSNCTFNQTFIRPAYQCQDVDYTKANPQNPFCGEQPCGESHFSSPTNNAFDIEWFLNPLNYSYEGFEGGLDLDPYAEYATHQLLYSILSGQIGLDGQMRPIDTTRLGGTQLVE</sequence>
<dbReference type="AlphaFoldDB" id="A0A8H4VW20"/>
<name>A0A8H4VW20_9HELO</name>
<evidence type="ECO:0000313" key="1">
    <source>
        <dbReference type="EMBL" id="KAF4624718.1"/>
    </source>
</evidence>
<dbReference type="PANTHER" id="PTHR35041:SF3">
    <property type="entry name" value="FORMYLMETHIONINE DEFORMYLASE-LIKE PROTEIN"/>
    <property type="match status" value="1"/>
</dbReference>
<reference evidence="1 2" key="1">
    <citation type="submission" date="2020-03" db="EMBL/GenBank/DDBJ databases">
        <title>Draft Genome Sequence of Cudoniella acicularis.</title>
        <authorList>
            <person name="Buettner E."/>
            <person name="Kellner H."/>
        </authorList>
    </citation>
    <scope>NUCLEOTIDE SEQUENCE [LARGE SCALE GENOMIC DNA]</scope>
    <source>
        <strain evidence="1 2">DSM 108380</strain>
    </source>
</reference>
<dbReference type="PANTHER" id="PTHR35041">
    <property type="entry name" value="MEDIATOR OF RNA POLYMERASE II TRANSCRIPTION SUBUNIT 1"/>
    <property type="match status" value="1"/>
</dbReference>
<dbReference type="OrthoDB" id="5322539at2759"/>
<keyword evidence="2" id="KW-1185">Reference proteome</keyword>
<gene>
    <name evidence="1" type="ORF">G7Y89_g13448</name>
</gene>
<proteinExistence type="predicted"/>
<dbReference type="Proteomes" id="UP000566819">
    <property type="component" value="Unassembled WGS sequence"/>
</dbReference>
<evidence type="ECO:0000313" key="2">
    <source>
        <dbReference type="Proteomes" id="UP000566819"/>
    </source>
</evidence>